<evidence type="ECO:0000313" key="1">
    <source>
        <dbReference type="EMBL" id="GGV78895.1"/>
    </source>
</evidence>
<protein>
    <submittedName>
        <fullName evidence="1">Uncharacterized protein</fullName>
    </submittedName>
</protein>
<gene>
    <name evidence="1" type="ORF">GCM10015535_14370</name>
</gene>
<comment type="caution">
    <text evidence="1">The sequence shown here is derived from an EMBL/GenBank/DDBJ whole genome shotgun (WGS) entry which is preliminary data.</text>
</comment>
<accession>A0ABQ2VTT0</accession>
<dbReference type="Proteomes" id="UP000660675">
    <property type="component" value="Unassembled WGS sequence"/>
</dbReference>
<sequence length="66" mass="6830">MASEPASPRAEAGAVVCMEQPLSVRVRAVTRAAANPVPIDFVFLDKAGHSSVAGQGARCAAEKDYT</sequence>
<evidence type="ECO:0000313" key="2">
    <source>
        <dbReference type="Proteomes" id="UP000660675"/>
    </source>
</evidence>
<organism evidence="1 2">
    <name type="scientific">Streptomyces gelaticus</name>
    <dbReference type="NCBI Taxonomy" id="285446"/>
    <lineage>
        <taxon>Bacteria</taxon>
        <taxon>Bacillati</taxon>
        <taxon>Actinomycetota</taxon>
        <taxon>Actinomycetes</taxon>
        <taxon>Kitasatosporales</taxon>
        <taxon>Streptomycetaceae</taxon>
        <taxon>Streptomyces</taxon>
    </lineage>
</organism>
<keyword evidence="2" id="KW-1185">Reference proteome</keyword>
<dbReference type="EMBL" id="BMTF01000004">
    <property type="protein sequence ID" value="GGV78895.1"/>
    <property type="molecule type" value="Genomic_DNA"/>
</dbReference>
<proteinExistence type="predicted"/>
<reference evidence="2" key="1">
    <citation type="journal article" date="2019" name="Int. J. Syst. Evol. Microbiol.">
        <title>The Global Catalogue of Microorganisms (GCM) 10K type strain sequencing project: providing services to taxonomists for standard genome sequencing and annotation.</title>
        <authorList>
            <consortium name="The Broad Institute Genomics Platform"/>
            <consortium name="The Broad Institute Genome Sequencing Center for Infectious Disease"/>
            <person name="Wu L."/>
            <person name="Ma J."/>
        </authorList>
    </citation>
    <scope>NUCLEOTIDE SEQUENCE [LARGE SCALE GENOMIC DNA]</scope>
    <source>
        <strain evidence="2">JCM 4376</strain>
    </source>
</reference>
<name>A0ABQ2VTT0_9ACTN</name>